<dbReference type="PANTHER" id="PTHR33867">
    <property type="entry name" value="RIBOSOME MATURATION FACTOR RIMP"/>
    <property type="match status" value="1"/>
</dbReference>
<comment type="similarity">
    <text evidence="3">Belongs to the RimP family.</text>
</comment>
<evidence type="ECO:0000256" key="1">
    <source>
        <dbReference type="ARBA" id="ARBA00022490"/>
    </source>
</evidence>
<keyword evidence="1 3" id="KW-0963">Cytoplasm</keyword>
<dbReference type="EMBL" id="LFLK01000002">
    <property type="protein sequence ID" value="OCR91295.1"/>
    <property type="molecule type" value="Genomic_DNA"/>
</dbReference>
<dbReference type="Pfam" id="PF17384">
    <property type="entry name" value="DUF150_C"/>
    <property type="match status" value="1"/>
</dbReference>
<accession>A0AAX0HCN1</accession>
<dbReference type="CDD" id="cd01734">
    <property type="entry name" value="YlxS_C"/>
    <property type="match status" value="1"/>
</dbReference>
<dbReference type="Proteomes" id="UP000093100">
    <property type="component" value="Unassembled WGS sequence"/>
</dbReference>
<proteinExistence type="inferred from homology"/>
<evidence type="ECO:0000256" key="3">
    <source>
        <dbReference type="HAMAP-Rule" id="MF_01077"/>
    </source>
</evidence>
<evidence type="ECO:0000313" key="6">
    <source>
        <dbReference type="EMBL" id="OCR91295.1"/>
    </source>
</evidence>
<dbReference type="KEGG" id="cfp:CR44_07360"/>
<evidence type="ECO:0000259" key="5">
    <source>
        <dbReference type="Pfam" id="PF17384"/>
    </source>
</evidence>
<dbReference type="Gene3D" id="3.30.300.70">
    <property type="entry name" value="RimP-like superfamily, N-terminal"/>
    <property type="match status" value="1"/>
</dbReference>
<feature type="domain" description="Ribosome maturation factor RimP C-terminal" evidence="5">
    <location>
        <begin position="78"/>
        <end position="140"/>
    </location>
</feature>
<comment type="caution">
    <text evidence="6">The sequence shown here is derived from an EMBL/GenBank/DDBJ whole genome shotgun (WGS) entry which is preliminary data.</text>
</comment>
<sequence>MTDLSNLVSQCGVDLYDTEVVNENGRVIYRVYITKKDGVSLEECEMLSKLLSPIYDVMPPVSGEWILEVSSPGLERKLSKIEHFKLSIGEFAKIILNDKTEIKGKIVSLKDDYICINSQNDDMIEVKFENIKKAKTYIEW</sequence>
<dbReference type="InterPro" id="IPR003728">
    <property type="entry name" value="Ribosome_maturation_RimP"/>
</dbReference>
<gene>
    <name evidence="3" type="primary">rimP</name>
    <name evidence="6" type="ORF">CFT12S02225_02000</name>
</gene>
<keyword evidence="2 3" id="KW-0690">Ribosome biogenesis</keyword>
<dbReference type="Pfam" id="PF02576">
    <property type="entry name" value="RimP_N"/>
    <property type="match status" value="1"/>
</dbReference>
<dbReference type="PANTHER" id="PTHR33867:SF1">
    <property type="entry name" value="RIBOSOME MATURATION FACTOR RIMP"/>
    <property type="match status" value="1"/>
</dbReference>
<dbReference type="InterPro" id="IPR028989">
    <property type="entry name" value="RimP_N"/>
</dbReference>
<dbReference type="InterPro" id="IPR036847">
    <property type="entry name" value="RimP_C_sf"/>
</dbReference>
<dbReference type="InterPro" id="IPR035956">
    <property type="entry name" value="RimP_N_sf"/>
</dbReference>
<dbReference type="HAMAP" id="MF_01077">
    <property type="entry name" value="RimP"/>
    <property type="match status" value="1"/>
</dbReference>
<dbReference type="InterPro" id="IPR028998">
    <property type="entry name" value="RimP_C"/>
</dbReference>
<name>A0AAX0HCN1_CAMFE</name>
<reference evidence="6 7" key="1">
    <citation type="journal article" date="2016" name="Genome Biol. Evol.">
        <title>Comparative Genomics of Campylobacter fetus from Reptiles and Mammals Reveals Divergent Evolution in Host-Associated Lineages.</title>
        <authorList>
            <person name="Gilbert M.J."/>
            <person name="Miller W.G."/>
            <person name="Yee E."/>
            <person name="Zomer A.L."/>
            <person name="van der Graaf-van Bloois L."/>
            <person name="Fitzgerald C."/>
            <person name="Forbes K.J."/>
            <person name="Meric G."/>
            <person name="Sheppard S.K."/>
            <person name="Wagenaar J.A."/>
            <person name="Duim B."/>
        </authorList>
    </citation>
    <scope>NUCLEOTIDE SEQUENCE [LARGE SCALE GENOMIC DNA]</scope>
    <source>
        <strain evidence="6 7">12S02225-3</strain>
    </source>
</reference>
<evidence type="ECO:0000259" key="4">
    <source>
        <dbReference type="Pfam" id="PF02576"/>
    </source>
</evidence>
<organism evidence="6 7">
    <name type="scientific">Campylobacter fetus subsp. testudinum</name>
    <dbReference type="NCBI Taxonomy" id="1507806"/>
    <lineage>
        <taxon>Bacteria</taxon>
        <taxon>Pseudomonadati</taxon>
        <taxon>Campylobacterota</taxon>
        <taxon>Epsilonproteobacteria</taxon>
        <taxon>Campylobacterales</taxon>
        <taxon>Campylobacteraceae</taxon>
        <taxon>Campylobacter</taxon>
    </lineage>
</organism>
<dbReference type="GO" id="GO:0006412">
    <property type="term" value="P:translation"/>
    <property type="evidence" value="ECO:0007669"/>
    <property type="project" value="TreeGrafter"/>
</dbReference>
<dbReference type="AlphaFoldDB" id="A0AAX0HCN1"/>
<dbReference type="SUPFAM" id="SSF75420">
    <property type="entry name" value="YhbC-like, N-terminal domain"/>
    <property type="match status" value="1"/>
</dbReference>
<comment type="function">
    <text evidence="3">Required for maturation of 30S ribosomal subunits.</text>
</comment>
<comment type="subcellular location">
    <subcellularLocation>
        <location evidence="3">Cytoplasm</location>
    </subcellularLocation>
</comment>
<dbReference type="SUPFAM" id="SSF74942">
    <property type="entry name" value="YhbC-like, C-terminal domain"/>
    <property type="match status" value="1"/>
</dbReference>
<dbReference type="RefSeq" id="WP_023385885.1">
    <property type="nucleotide sequence ID" value="NZ_CP009226.1"/>
</dbReference>
<evidence type="ECO:0000313" key="7">
    <source>
        <dbReference type="Proteomes" id="UP000093100"/>
    </source>
</evidence>
<evidence type="ECO:0000256" key="2">
    <source>
        <dbReference type="ARBA" id="ARBA00022517"/>
    </source>
</evidence>
<dbReference type="GO" id="GO:0000028">
    <property type="term" value="P:ribosomal small subunit assembly"/>
    <property type="evidence" value="ECO:0007669"/>
    <property type="project" value="TreeGrafter"/>
</dbReference>
<feature type="domain" description="Ribosome maturation factor RimP N-terminal" evidence="4">
    <location>
        <begin position="6"/>
        <end position="75"/>
    </location>
</feature>
<protein>
    <recommendedName>
        <fullName evidence="3">Ribosome maturation factor RimP</fullName>
    </recommendedName>
</protein>
<dbReference type="GO" id="GO:0005829">
    <property type="term" value="C:cytosol"/>
    <property type="evidence" value="ECO:0007669"/>
    <property type="project" value="TreeGrafter"/>
</dbReference>
<dbReference type="NCBIfam" id="NF011232">
    <property type="entry name" value="PRK14639.1"/>
    <property type="match status" value="1"/>
</dbReference>